<evidence type="ECO:0000259" key="4">
    <source>
        <dbReference type="Pfam" id="PF10447"/>
    </source>
</evidence>
<keyword evidence="3" id="KW-0271">Exosome</keyword>
<dbReference type="EnsemblMetazoa" id="XM_019908239.1">
    <property type="protein sequence ID" value="XP_019763798.1"/>
    <property type="gene ID" value="LOC109540069"/>
</dbReference>
<dbReference type="CDD" id="cd05791">
    <property type="entry name" value="S1_CSL4"/>
    <property type="match status" value="1"/>
</dbReference>
<dbReference type="InterPro" id="IPR012340">
    <property type="entry name" value="NA-bd_OB-fold"/>
</dbReference>
<dbReference type="GO" id="GO:0006396">
    <property type="term" value="P:RNA processing"/>
    <property type="evidence" value="ECO:0007669"/>
    <property type="project" value="InterPro"/>
</dbReference>
<dbReference type="Pfam" id="PF14382">
    <property type="entry name" value="ECR1_N"/>
    <property type="match status" value="1"/>
</dbReference>
<dbReference type="SUPFAM" id="SSF110324">
    <property type="entry name" value="Ribosomal L27 protein-like"/>
    <property type="match status" value="1"/>
</dbReference>
<dbReference type="GO" id="GO:0000176">
    <property type="term" value="C:nuclear exosome (RNase complex)"/>
    <property type="evidence" value="ECO:0007669"/>
    <property type="project" value="TreeGrafter"/>
</dbReference>
<dbReference type="PANTHER" id="PTHR12686:SF8">
    <property type="entry name" value="EXOSOME COMPLEX COMPONENT CSL4"/>
    <property type="match status" value="1"/>
</dbReference>
<keyword evidence="7" id="KW-1185">Reference proteome</keyword>
<evidence type="ECO:0000256" key="2">
    <source>
        <dbReference type="ARBA" id="ARBA00022490"/>
    </source>
</evidence>
<dbReference type="CTD" id="34548"/>
<protein>
    <recommendedName>
        <fullName evidence="8">Exosome complex component CSL4 C-terminal domain-containing protein</fullName>
    </recommendedName>
</protein>
<dbReference type="KEGG" id="dpa:109540069"/>
<dbReference type="GO" id="GO:0003723">
    <property type="term" value="F:RNA binding"/>
    <property type="evidence" value="ECO:0007669"/>
    <property type="project" value="InterPro"/>
</dbReference>
<feature type="domain" description="Exosome complex component CSL4 C-terminal" evidence="4">
    <location>
        <begin position="136"/>
        <end position="172"/>
    </location>
</feature>
<accession>A0AAR5PS06</accession>
<dbReference type="AlphaFoldDB" id="A0AAR5PS06"/>
<dbReference type="GeneID" id="109540069"/>
<name>A0AAR5PS06_DENPD</name>
<evidence type="ECO:0000259" key="5">
    <source>
        <dbReference type="Pfam" id="PF14382"/>
    </source>
</evidence>
<dbReference type="SUPFAM" id="SSF50249">
    <property type="entry name" value="Nucleic acid-binding proteins"/>
    <property type="match status" value="1"/>
</dbReference>
<keyword evidence="2" id="KW-0963">Cytoplasm</keyword>
<dbReference type="FunFam" id="2.40.50.140:FF:000198">
    <property type="entry name" value="Exosome complex component CSL4"/>
    <property type="match status" value="1"/>
</dbReference>
<dbReference type="Pfam" id="PF10447">
    <property type="entry name" value="EXOSC1"/>
    <property type="match status" value="1"/>
</dbReference>
<dbReference type="GO" id="GO:0005737">
    <property type="term" value="C:cytoplasm"/>
    <property type="evidence" value="ECO:0007669"/>
    <property type="project" value="TreeGrafter"/>
</dbReference>
<dbReference type="InterPro" id="IPR019495">
    <property type="entry name" value="EXOSC1_C"/>
</dbReference>
<reference evidence="7" key="1">
    <citation type="journal article" date="2013" name="Genome Biol.">
        <title>Draft genome of the mountain pine beetle, Dendroctonus ponderosae Hopkins, a major forest pest.</title>
        <authorList>
            <person name="Keeling C.I."/>
            <person name="Yuen M.M."/>
            <person name="Liao N.Y."/>
            <person name="Docking T.R."/>
            <person name="Chan S.K."/>
            <person name="Taylor G.A."/>
            <person name="Palmquist D.L."/>
            <person name="Jackman S.D."/>
            <person name="Nguyen A."/>
            <person name="Li M."/>
            <person name="Henderson H."/>
            <person name="Janes J.K."/>
            <person name="Zhao Y."/>
            <person name="Pandoh P."/>
            <person name="Moore R."/>
            <person name="Sperling F.A."/>
            <person name="Huber D.P."/>
            <person name="Birol I."/>
            <person name="Jones S.J."/>
            <person name="Bohlmann J."/>
        </authorList>
    </citation>
    <scope>NUCLEOTIDE SEQUENCE</scope>
</reference>
<sequence>MGENLSFPRILTWFPNCPNPKVCCVFVSAEIWFKVILIVCSMENPICLPGQRLSICDNVYTCGQGTYQRQGYIYSMLAGTVDLVDRNGVKVIEVHSTGEQTVIPTQGDIVTAQVYIITQQFAKCYIKCIGSTVLRSPYRGLIRRENIRATEKDKTEVFKSLRPGDIVLARVLPMTEAHSYQLSTAENELGVVIAHSEHGYPMVPVSWTEMQCPKTLVKEPRKVAKIIPENIDTGGIVVDS</sequence>
<evidence type="ECO:0000256" key="1">
    <source>
        <dbReference type="ARBA" id="ARBA00004604"/>
    </source>
</evidence>
<dbReference type="InterPro" id="IPR039771">
    <property type="entry name" value="Csl4"/>
</dbReference>
<dbReference type="GO" id="GO:0005730">
    <property type="term" value="C:nucleolus"/>
    <property type="evidence" value="ECO:0007669"/>
    <property type="project" value="UniProtKB-SubCell"/>
</dbReference>
<reference evidence="6" key="2">
    <citation type="submission" date="2024-08" db="UniProtKB">
        <authorList>
            <consortium name="EnsemblMetazoa"/>
        </authorList>
    </citation>
    <scope>IDENTIFICATION</scope>
</reference>
<proteinExistence type="predicted"/>
<dbReference type="PANTHER" id="PTHR12686">
    <property type="entry name" value="3'-5' EXORIBONUCLEASE CSL4-RELATED"/>
    <property type="match status" value="1"/>
</dbReference>
<feature type="domain" description="Exosome complex component N-terminal" evidence="5">
    <location>
        <begin position="46"/>
        <end position="83"/>
    </location>
</feature>
<dbReference type="Gene3D" id="2.40.50.140">
    <property type="entry name" value="Nucleic acid-binding proteins"/>
    <property type="match status" value="1"/>
</dbReference>
<evidence type="ECO:0000256" key="3">
    <source>
        <dbReference type="ARBA" id="ARBA00022835"/>
    </source>
</evidence>
<dbReference type="Gene3D" id="2.40.50.100">
    <property type="match status" value="1"/>
</dbReference>
<evidence type="ECO:0000313" key="6">
    <source>
        <dbReference type="EnsemblMetazoa" id="XP_019763798.1"/>
    </source>
</evidence>
<comment type="subcellular location">
    <subcellularLocation>
        <location evidence="1">Nucleus</location>
        <location evidence="1">Nucleolus</location>
    </subcellularLocation>
</comment>
<dbReference type="Proteomes" id="UP000019118">
    <property type="component" value="Unassembled WGS sequence"/>
</dbReference>
<dbReference type="InterPro" id="IPR025721">
    <property type="entry name" value="Exosome_cplx_N_dom"/>
</dbReference>
<evidence type="ECO:0000313" key="7">
    <source>
        <dbReference type="Proteomes" id="UP000019118"/>
    </source>
</evidence>
<evidence type="ECO:0008006" key="8">
    <source>
        <dbReference type="Google" id="ProtNLM"/>
    </source>
</evidence>
<organism evidence="6 7">
    <name type="scientific">Dendroctonus ponderosae</name>
    <name type="common">Mountain pine beetle</name>
    <dbReference type="NCBI Taxonomy" id="77166"/>
    <lineage>
        <taxon>Eukaryota</taxon>
        <taxon>Metazoa</taxon>
        <taxon>Ecdysozoa</taxon>
        <taxon>Arthropoda</taxon>
        <taxon>Hexapoda</taxon>
        <taxon>Insecta</taxon>
        <taxon>Pterygota</taxon>
        <taxon>Neoptera</taxon>
        <taxon>Endopterygota</taxon>
        <taxon>Coleoptera</taxon>
        <taxon>Polyphaga</taxon>
        <taxon>Cucujiformia</taxon>
        <taxon>Curculionidae</taxon>
        <taxon>Scolytinae</taxon>
        <taxon>Dendroctonus</taxon>
    </lineage>
</organism>